<keyword evidence="1" id="KW-0472">Membrane</keyword>
<name>A0A975AT71_9GAMM</name>
<keyword evidence="3" id="KW-1185">Reference proteome</keyword>
<evidence type="ECO:0008006" key="4">
    <source>
        <dbReference type="Google" id="ProtNLM"/>
    </source>
</evidence>
<protein>
    <recommendedName>
        <fullName evidence="4">Thioredoxin domain-containing protein</fullName>
    </recommendedName>
</protein>
<keyword evidence="1" id="KW-0812">Transmembrane</keyword>
<feature type="transmembrane region" description="Helical" evidence="1">
    <location>
        <begin position="20"/>
        <end position="39"/>
    </location>
</feature>
<dbReference type="KEGG" id="lsf:I8J32_003535"/>
<keyword evidence="1" id="KW-1133">Transmembrane helix</keyword>
<dbReference type="AlphaFoldDB" id="A0A975AT71"/>
<reference evidence="2 3" key="1">
    <citation type="submission" date="2021-03" db="EMBL/GenBank/DDBJ databases">
        <title>Lysobacter sp. nov. isolated from soil of gangwondo yeongwol, south Korea.</title>
        <authorList>
            <person name="Kim K.R."/>
            <person name="Kim K.H."/>
            <person name="Jeon C.O."/>
        </authorList>
    </citation>
    <scope>NUCLEOTIDE SEQUENCE [LARGE SCALE GENOMIC DNA]</scope>
    <source>
        <strain evidence="2 3">R19</strain>
    </source>
</reference>
<evidence type="ECO:0000313" key="2">
    <source>
        <dbReference type="EMBL" id="QSX78998.1"/>
    </source>
</evidence>
<dbReference type="SUPFAM" id="SSF52833">
    <property type="entry name" value="Thioredoxin-like"/>
    <property type="match status" value="1"/>
</dbReference>
<evidence type="ECO:0000256" key="1">
    <source>
        <dbReference type="SAM" id="Phobius"/>
    </source>
</evidence>
<dbReference type="InterPro" id="IPR036249">
    <property type="entry name" value="Thioredoxin-like_sf"/>
</dbReference>
<accession>A0A975AT71</accession>
<proteinExistence type="predicted"/>
<sequence>MNDVPESPDNAALQRRRNRLMLIGLFAIFFGTLAVAGLLRFSGWQPHGRVNRGEMLAPPVDVHQLTPTLLDGRAYPWNPVARTWRIVVAPPADCGPECTKVAHDVHTVWEVLGREATRVDVLWLCPQPACALPAGAPAINNLRLLQPDAALRARLPRVEQTTHAKGRGVPVYVIDPNGFVILRYAAGSDPGDLRYDLSKLLKLK</sequence>
<dbReference type="Proteomes" id="UP000639274">
    <property type="component" value="Chromosome"/>
</dbReference>
<dbReference type="RefSeq" id="WP_200615149.1">
    <property type="nucleotide sequence ID" value="NZ_CP071518.1"/>
</dbReference>
<evidence type="ECO:0000313" key="3">
    <source>
        <dbReference type="Proteomes" id="UP000639274"/>
    </source>
</evidence>
<organism evidence="2 3">
    <name type="scientific">Agrilutibacter solisilvae</name>
    <dbReference type="NCBI Taxonomy" id="2763317"/>
    <lineage>
        <taxon>Bacteria</taxon>
        <taxon>Pseudomonadati</taxon>
        <taxon>Pseudomonadota</taxon>
        <taxon>Gammaproteobacteria</taxon>
        <taxon>Lysobacterales</taxon>
        <taxon>Lysobacteraceae</taxon>
        <taxon>Agrilutibacter</taxon>
    </lineage>
</organism>
<dbReference type="EMBL" id="CP071518">
    <property type="protein sequence ID" value="QSX78998.1"/>
    <property type="molecule type" value="Genomic_DNA"/>
</dbReference>
<gene>
    <name evidence="2" type="ORF">I8J32_003535</name>
</gene>